<evidence type="ECO:0000256" key="11">
    <source>
        <dbReference type="ARBA" id="ARBA00023180"/>
    </source>
</evidence>
<reference evidence="15" key="2">
    <citation type="submission" date="2013-12" db="EMBL/GenBank/DDBJ databases">
        <authorList>
            <person name="Yu Y."/>
            <person name="Lee S."/>
            <person name="de Baynast K."/>
            <person name="Wissotski M."/>
            <person name="Liu L."/>
            <person name="Talag J."/>
            <person name="Goicoechea J."/>
            <person name="Angelova A."/>
            <person name="Jetty R."/>
            <person name="Kudrna D."/>
            <person name="Golser W."/>
            <person name="Rivera L."/>
            <person name="Zhang J."/>
            <person name="Wing R."/>
        </authorList>
    </citation>
    <scope>NUCLEOTIDE SEQUENCE</scope>
</reference>
<evidence type="ECO:0000256" key="5">
    <source>
        <dbReference type="ARBA" id="ARBA00022692"/>
    </source>
</evidence>
<organism evidence="14 15">
    <name type="scientific">Leersia perrieri</name>
    <dbReference type="NCBI Taxonomy" id="77586"/>
    <lineage>
        <taxon>Eukaryota</taxon>
        <taxon>Viridiplantae</taxon>
        <taxon>Streptophyta</taxon>
        <taxon>Embryophyta</taxon>
        <taxon>Tracheophyta</taxon>
        <taxon>Spermatophyta</taxon>
        <taxon>Magnoliopsida</taxon>
        <taxon>Liliopsida</taxon>
        <taxon>Poales</taxon>
        <taxon>Poaceae</taxon>
        <taxon>BOP clade</taxon>
        <taxon>Oryzoideae</taxon>
        <taxon>Oryzeae</taxon>
        <taxon>Oryzinae</taxon>
        <taxon>Leersia</taxon>
    </lineage>
</organism>
<evidence type="ECO:0000256" key="1">
    <source>
        <dbReference type="ARBA" id="ARBA00004167"/>
    </source>
</evidence>
<comment type="subcellular location">
    <subcellularLocation>
        <location evidence="1">Membrane</location>
        <topology evidence="1">Single-pass membrane protein</topology>
    </subcellularLocation>
</comment>
<feature type="transmembrane region" description="Helical" evidence="13">
    <location>
        <begin position="367"/>
        <end position="389"/>
    </location>
</feature>
<keyword evidence="5 13" id="KW-0812">Transmembrane</keyword>
<evidence type="ECO:0000313" key="15">
    <source>
        <dbReference type="Proteomes" id="UP000032180"/>
    </source>
</evidence>
<dbReference type="GO" id="GO:0005524">
    <property type="term" value="F:ATP binding"/>
    <property type="evidence" value="ECO:0007669"/>
    <property type="project" value="UniProtKB-KW"/>
</dbReference>
<dbReference type="Pfam" id="PF13855">
    <property type="entry name" value="LRR_8"/>
    <property type="match status" value="1"/>
</dbReference>
<evidence type="ECO:0008006" key="16">
    <source>
        <dbReference type="Google" id="ProtNLM"/>
    </source>
</evidence>
<proteinExistence type="inferred from homology"/>
<keyword evidence="4" id="KW-1070">Brassinosteroid signaling pathway</keyword>
<dbReference type="Proteomes" id="UP000032180">
    <property type="component" value="Chromosome 4"/>
</dbReference>
<keyword evidence="7" id="KW-0547">Nucleotide-binding</keyword>
<dbReference type="InterPro" id="IPR032675">
    <property type="entry name" value="LRR_dom_sf"/>
</dbReference>
<evidence type="ECO:0000256" key="3">
    <source>
        <dbReference type="ARBA" id="ARBA00022614"/>
    </source>
</evidence>
<keyword evidence="6" id="KW-0677">Repeat</keyword>
<protein>
    <recommendedName>
        <fullName evidence="16">Leucine-rich repeat-containing N-terminal plant-type domain-containing protein</fullName>
    </recommendedName>
</protein>
<comment type="similarity">
    <text evidence="2">Belongs to the RLP family.</text>
</comment>
<evidence type="ECO:0000256" key="8">
    <source>
        <dbReference type="ARBA" id="ARBA00022840"/>
    </source>
</evidence>
<dbReference type="InterPro" id="IPR051502">
    <property type="entry name" value="RLP_Defense_Trigger"/>
</dbReference>
<dbReference type="SUPFAM" id="SSF52058">
    <property type="entry name" value="L domain-like"/>
    <property type="match status" value="1"/>
</dbReference>
<evidence type="ECO:0000313" key="14">
    <source>
        <dbReference type="EnsemblPlants" id="LPERR04G23070.4"/>
    </source>
</evidence>
<feature type="region of interest" description="Disordered" evidence="12">
    <location>
        <begin position="338"/>
        <end position="358"/>
    </location>
</feature>
<dbReference type="HOGENOM" id="CLU_000288_18_11_1"/>
<dbReference type="PANTHER" id="PTHR48062:SF56">
    <property type="entry name" value="OS04G0647900 PROTEIN"/>
    <property type="match status" value="1"/>
</dbReference>
<dbReference type="GO" id="GO:0016020">
    <property type="term" value="C:membrane"/>
    <property type="evidence" value="ECO:0007669"/>
    <property type="project" value="UniProtKB-SubCell"/>
</dbReference>
<evidence type="ECO:0000256" key="9">
    <source>
        <dbReference type="ARBA" id="ARBA00022989"/>
    </source>
</evidence>
<keyword evidence="15" id="KW-1185">Reference proteome</keyword>
<dbReference type="Gramene" id="LPERR04G23070.4">
    <property type="protein sequence ID" value="LPERR04G23070.4"/>
    <property type="gene ID" value="LPERR04G23070"/>
</dbReference>
<name>A0A0D9WAC1_9ORYZ</name>
<evidence type="ECO:0000256" key="2">
    <source>
        <dbReference type="ARBA" id="ARBA00009592"/>
    </source>
</evidence>
<keyword evidence="10 13" id="KW-0472">Membrane</keyword>
<keyword evidence="9 13" id="KW-1133">Transmembrane helix</keyword>
<keyword evidence="8" id="KW-0067">ATP-binding</keyword>
<dbReference type="Pfam" id="PF00560">
    <property type="entry name" value="LRR_1"/>
    <property type="match status" value="5"/>
</dbReference>
<dbReference type="EnsemblPlants" id="LPERR04G23070.4">
    <property type="protein sequence ID" value="LPERR04G23070.4"/>
    <property type="gene ID" value="LPERR04G23070"/>
</dbReference>
<evidence type="ECO:0000256" key="7">
    <source>
        <dbReference type="ARBA" id="ARBA00022741"/>
    </source>
</evidence>
<evidence type="ECO:0000256" key="10">
    <source>
        <dbReference type="ARBA" id="ARBA00023136"/>
    </source>
</evidence>
<evidence type="ECO:0000256" key="12">
    <source>
        <dbReference type="SAM" id="MobiDB-lite"/>
    </source>
</evidence>
<dbReference type="Gene3D" id="3.80.10.10">
    <property type="entry name" value="Ribonuclease Inhibitor"/>
    <property type="match status" value="1"/>
</dbReference>
<dbReference type="PANTHER" id="PTHR48062">
    <property type="entry name" value="RECEPTOR-LIKE PROTEIN 14"/>
    <property type="match status" value="1"/>
</dbReference>
<dbReference type="InterPro" id="IPR001611">
    <property type="entry name" value="Leu-rich_rpt"/>
</dbReference>
<accession>A0A0D9WAC1</accession>
<keyword evidence="11" id="KW-0325">Glycoprotein</keyword>
<reference evidence="14" key="3">
    <citation type="submission" date="2015-04" db="UniProtKB">
        <authorList>
            <consortium name="EnsemblPlants"/>
        </authorList>
    </citation>
    <scope>IDENTIFICATION</scope>
</reference>
<dbReference type="FunFam" id="3.80.10.10:FF:000111">
    <property type="entry name" value="LRR receptor-like serine/threonine-protein kinase ERECTA"/>
    <property type="match status" value="1"/>
</dbReference>
<evidence type="ECO:0000256" key="4">
    <source>
        <dbReference type="ARBA" id="ARBA00022626"/>
    </source>
</evidence>
<keyword evidence="3" id="KW-0433">Leucine-rich repeat</keyword>
<sequence length="409" mass="44506">MQGLYLQNNNFSGEIPACVFTDFPKLWILRASNNQLGVWCLVLDLSGNHITGNIPQMICSLASIEILDISNNNLTGPIPRCNSASLASLNLYGNSLSGDISDDLFNTSNLMYFDMRHNKLTGNLSWLGHLDNIKTISLGWNGFEGQITPDLCKLKCPRIIDFSHNKLSGSLPPCVGNISCESDTAQNPSLFLLFYIIIEAYISVYDPIDFTFTTKGGQYTYGLNFFNLMSGIDLSGNMLSGEIPWELGNLSHIKSVNLSNNFFTGQIPASFANMSEIESLDLSNNLLSGSIPWQLTRLSSLAVFSVAYNNLSGCIPNSGQFGSFSMDSYQGNNNLHNMSEGNKCSPGNKGAGNLPSEGRDSMTDDPVLYAVSAASFVLASWATVAFLFFHPLGRSVILASGNMVLWSGH</sequence>
<dbReference type="GO" id="GO:0009742">
    <property type="term" value="P:brassinosteroid mediated signaling pathway"/>
    <property type="evidence" value="ECO:0007669"/>
    <property type="project" value="UniProtKB-KW"/>
</dbReference>
<dbReference type="AlphaFoldDB" id="A0A0D9WAC1"/>
<evidence type="ECO:0000256" key="6">
    <source>
        <dbReference type="ARBA" id="ARBA00022737"/>
    </source>
</evidence>
<evidence type="ECO:0000256" key="13">
    <source>
        <dbReference type="SAM" id="Phobius"/>
    </source>
</evidence>
<reference evidence="14 15" key="1">
    <citation type="submission" date="2012-08" db="EMBL/GenBank/DDBJ databases">
        <title>Oryza genome evolution.</title>
        <authorList>
            <person name="Wing R.A."/>
        </authorList>
    </citation>
    <scope>NUCLEOTIDE SEQUENCE</scope>
</reference>